<dbReference type="AlphaFoldDB" id="A0A397HBI4"/>
<dbReference type="InterPro" id="IPR011762">
    <property type="entry name" value="COA_CT_N"/>
</dbReference>
<feature type="domain" description="CoA carboxyltransferase C-terminal" evidence="7">
    <location>
        <begin position="284"/>
        <end position="542"/>
    </location>
</feature>
<protein>
    <recommendedName>
        <fullName evidence="2">methylcrotonoyl-CoA carboxylase</fullName>
        <ecNumber evidence="2">6.4.1.4</ecNumber>
    </recommendedName>
    <alternativeName>
        <fullName evidence="4">3-methylcrotonyl-CoA carboxylase 2</fullName>
    </alternativeName>
    <alternativeName>
        <fullName evidence="3">3-methylcrotonyl-CoA:carbon dioxide ligase subunit beta</fullName>
    </alternativeName>
</protein>
<dbReference type="FunFam" id="3.90.226.10:FF:000021">
    <property type="entry name" value="Acetyl-CoA carboxylase carboxyltransferase subunit"/>
    <property type="match status" value="1"/>
</dbReference>
<dbReference type="InterPro" id="IPR045190">
    <property type="entry name" value="MCCB/AccD1-like"/>
</dbReference>
<evidence type="ECO:0000256" key="5">
    <source>
        <dbReference type="ARBA" id="ARBA00052347"/>
    </source>
</evidence>
<feature type="domain" description="CoA carboxyltransferase N-terminal" evidence="6">
    <location>
        <begin position="28"/>
        <end position="280"/>
    </location>
</feature>
<dbReference type="GO" id="GO:0006552">
    <property type="term" value="P:L-leucine catabolic process"/>
    <property type="evidence" value="ECO:0007669"/>
    <property type="project" value="UniProtKB-UniPathway"/>
</dbReference>
<reference evidence="8 9" key="1">
    <citation type="submission" date="2018-08" db="EMBL/GenBank/DDBJ databases">
        <title>Genome and evolution of the arbuscular mycorrhizal fungus Diversispora epigaea (formerly Glomus versiforme) and its bacterial endosymbionts.</title>
        <authorList>
            <person name="Sun X."/>
            <person name="Fei Z."/>
            <person name="Harrison M."/>
        </authorList>
    </citation>
    <scope>NUCLEOTIDE SEQUENCE [LARGE SCALE GENOMIC DNA]</scope>
    <source>
        <strain evidence="8 9">IT104</strain>
    </source>
</reference>
<dbReference type="OrthoDB" id="439921at2759"/>
<organism evidence="8 9">
    <name type="scientific">Diversispora epigaea</name>
    <dbReference type="NCBI Taxonomy" id="1348612"/>
    <lineage>
        <taxon>Eukaryota</taxon>
        <taxon>Fungi</taxon>
        <taxon>Fungi incertae sedis</taxon>
        <taxon>Mucoromycota</taxon>
        <taxon>Glomeromycotina</taxon>
        <taxon>Glomeromycetes</taxon>
        <taxon>Diversisporales</taxon>
        <taxon>Diversisporaceae</taxon>
        <taxon>Diversispora</taxon>
    </lineage>
</organism>
<comment type="pathway">
    <text evidence="1">Amino-acid degradation; L-leucine degradation; (S)-3-hydroxy-3-methylglutaryl-CoA from 3-isovaleryl-CoA: step 2/3.</text>
</comment>
<proteinExistence type="predicted"/>
<name>A0A397HBI4_9GLOM</name>
<comment type="catalytic activity">
    <reaction evidence="5">
        <text>3-methylbut-2-enoyl-CoA + hydrogencarbonate + ATP = 3-methyl-(2E)-glutaconyl-CoA + ADP + phosphate + H(+)</text>
        <dbReference type="Rhea" id="RHEA:13589"/>
        <dbReference type="ChEBI" id="CHEBI:15378"/>
        <dbReference type="ChEBI" id="CHEBI:17544"/>
        <dbReference type="ChEBI" id="CHEBI:30616"/>
        <dbReference type="ChEBI" id="CHEBI:43474"/>
        <dbReference type="ChEBI" id="CHEBI:57344"/>
        <dbReference type="ChEBI" id="CHEBI:57346"/>
        <dbReference type="ChEBI" id="CHEBI:456216"/>
        <dbReference type="EC" id="6.4.1.4"/>
    </reaction>
</comment>
<evidence type="ECO:0000256" key="4">
    <source>
        <dbReference type="ARBA" id="ARBA00031404"/>
    </source>
</evidence>
<dbReference type="PANTHER" id="PTHR22855:SF46">
    <property type="entry name" value="METHYLCROTONOYL-COA CARBOXYLASE"/>
    <property type="match status" value="1"/>
</dbReference>
<accession>A0A397HBI4</accession>
<dbReference type="InterPro" id="IPR011763">
    <property type="entry name" value="COA_CT_C"/>
</dbReference>
<dbReference type="PROSITE" id="PS50980">
    <property type="entry name" value="COA_CT_NTER"/>
    <property type="match status" value="1"/>
</dbReference>
<evidence type="ECO:0000256" key="1">
    <source>
        <dbReference type="ARBA" id="ARBA00025711"/>
    </source>
</evidence>
<dbReference type="GO" id="GO:0004485">
    <property type="term" value="F:methylcrotonoyl-CoA carboxylase activity"/>
    <property type="evidence" value="ECO:0007669"/>
    <property type="project" value="UniProtKB-EC"/>
</dbReference>
<evidence type="ECO:0000313" key="8">
    <source>
        <dbReference type="EMBL" id="RHZ59338.1"/>
    </source>
</evidence>
<dbReference type="UniPathway" id="UPA00363">
    <property type="reaction ID" value="UER00861"/>
</dbReference>
<dbReference type="PANTHER" id="PTHR22855">
    <property type="entry name" value="ACETYL, PROPIONYL, PYRUVATE, AND GLUTACONYL CARBOXYLASE-RELATED"/>
    <property type="match status" value="1"/>
</dbReference>
<dbReference type="Gene3D" id="3.90.226.10">
    <property type="entry name" value="2-enoyl-CoA Hydratase, Chain A, domain 1"/>
    <property type="match status" value="2"/>
</dbReference>
<keyword evidence="9" id="KW-1185">Reference proteome</keyword>
<evidence type="ECO:0000259" key="7">
    <source>
        <dbReference type="PROSITE" id="PS50989"/>
    </source>
</evidence>
<sequence>MNTIFNDIPILKTKIINDETYNKNYKEMSDMVKVLNDRLEQAASQGSEKAINVHLKRGQLLVRDRIDLLLDEDSPFLELCPLAGWDQEDMTLGGSIVAGIGLVSGIECLISGNVPTLYGGSSNEISVIKQSRMMIIAWENRLPLIQLIQTGGAKLDQQSKVFHPGGAQFRNLAERTKKNLPTCSIVFGSSTAGGAYTPSLTDYIIMVKNQARVFLGGPPLVKMATGEIVDAESLGGADMHSRKSGVSDQLALDEFDAIHKAREFIARLNWSKKGKIPSTHFLEQIEEPLYDVDELLGIVSSNVKIPFDVNEVINRIVDGSRFSAFKPLYGSNLVTGWAFIHGFQVGIITTNNVIFTQEANKATQFIRLCNMTNTPLLFLQNTTGFMVGKKYEEEGIIKAGSHFINAVSNSKVPAITIMMGASYGAGNYALCGRVYNPKFLFSWPNSKCSVMGPEQLTGVMDIIARESSERQGKKFNEAAAQASKEMLTSIVEEESDVYWTTSRVLDDGVIDPRMTRVIIGFCLSVIYNEKVKGGSLGGVSRM</sequence>
<dbReference type="InterPro" id="IPR029045">
    <property type="entry name" value="ClpP/crotonase-like_dom_sf"/>
</dbReference>
<dbReference type="EC" id="6.4.1.4" evidence="2"/>
<evidence type="ECO:0000256" key="3">
    <source>
        <dbReference type="ARBA" id="ARBA00031237"/>
    </source>
</evidence>
<evidence type="ECO:0000313" key="9">
    <source>
        <dbReference type="Proteomes" id="UP000266861"/>
    </source>
</evidence>
<dbReference type="EMBL" id="PQFF01000330">
    <property type="protein sequence ID" value="RHZ59338.1"/>
    <property type="molecule type" value="Genomic_DNA"/>
</dbReference>
<dbReference type="FunFam" id="3.90.226.10:FF:000030">
    <property type="entry name" value="Acetyl-CoA carboxylase carboxyltransferase subunit"/>
    <property type="match status" value="1"/>
</dbReference>
<dbReference type="Proteomes" id="UP000266861">
    <property type="component" value="Unassembled WGS sequence"/>
</dbReference>
<evidence type="ECO:0000256" key="2">
    <source>
        <dbReference type="ARBA" id="ARBA00026116"/>
    </source>
</evidence>
<dbReference type="InterPro" id="IPR034733">
    <property type="entry name" value="AcCoA_carboxyl_beta"/>
</dbReference>
<gene>
    <name evidence="8" type="ORF">Glove_364g30</name>
</gene>
<dbReference type="SUPFAM" id="SSF52096">
    <property type="entry name" value="ClpP/crotonase"/>
    <property type="match status" value="2"/>
</dbReference>
<dbReference type="STRING" id="1348612.A0A397HBI4"/>
<dbReference type="Pfam" id="PF01039">
    <property type="entry name" value="Carboxyl_trans"/>
    <property type="match status" value="1"/>
</dbReference>
<comment type="caution">
    <text evidence="8">The sequence shown here is derived from an EMBL/GenBank/DDBJ whole genome shotgun (WGS) entry which is preliminary data.</text>
</comment>
<evidence type="ECO:0000259" key="6">
    <source>
        <dbReference type="PROSITE" id="PS50980"/>
    </source>
</evidence>
<dbReference type="PROSITE" id="PS50989">
    <property type="entry name" value="COA_CT_CTER"/>
    <property type="match status" value="1"/>
</dbReference>